<accession>A0A415G3J7</accession>
<reference evidence="1 2" key="1">
    <citation type="submission" date="2018-08" db="EMBL/GenBank/DDBJ databases">
        <title>A genome reference for cultivated species of the human gut microbiota.</title>
        <authorList>
            <person name="Zou Y."/>
            <person name="Xue W."/>
            <person name="Luo G."/>
        </authorList>
    </citation>
    <scope>NUCLEOTIDE SEQUENCE [LARGE SCALE GENOMIC DNA]</scope>
    <source>
        <strain evidence="1 2">AF45-14BH</strain>
    </source>
</reference>
<comment type="caution">
    <text evidence="1">The sequence shown here is derived from an EMBL/GenBank/DDBJ whole genome shotgun (WGS) entry which is preliminary data.</text>
</comment>
<proteinExistence type="predicted"/>
<name>A0A415G3J7_9FIRM</name>
<dbReference type="Proteomes" id="UP000283497">
    <property type="component" value="Unassembled WGS sequence"/>
</dbReference>
<sequence length="120" mass="14043">MLFVLKQKFYKKEKNIMVQTIKISREEMNFINNLLNLSGDEIYQKYGYKRDETIIHTAKFSNGIEADIKLVICEESPYTEGVLLHDGYELTCTDPDDTYDGEWDFEVNGVKYIVLVEVEN</sequence>
<organism evidence="1 2">
    <name type="scientific">Anaerobutyricum hallii</name>
    <dbReference type="NCBI Taxonomy" id="39488"/>
    <lineage>
        <taxon>Bacteria</taxon>
        <taxon>Bacillati</taxon>
        <taxon>Bacillota</taxon>
        <taxon>Clostridia</taxon>
        <taxon>Lachnospirales</taxon>
        <taxon>Lachnospiraceae</taxon>
        <taxon>Anaerobutyricum</taxon>
    </lineage>
</organism>
<protein>
    <submittedName>
        <fullName evidence="1">Uncharacterized protein</fullName>
    </submittedName>
</protein>
<dbReference type="AlphaFoldDB" id="A0A415G3J7"/>
<dbReference type="EMBL" id="QRNJ01000088">
    <property type="protein sequence ID" value="RHK33591.1"/>
    <property type="molecule type" value="Genomic_DNA"/>
</dbReference>
<evidence type="ECO:0000313" key="2">
    <source>
        <dbReference type="Proteomes" id="UP000283497"/>
    </source>
</evidence>
<gene>
    <name evidence="1" type="ORF">DW068_15415</name>
</gene>
<evidence type="ECO:0000313" key="1">
    <source>
        <dbReference type="EMBL" id="RHK33591.1"/>
    </source>
</evidence>